<evidence type="ECO:0000313" key="4">
    <source>
        <dbReference type="Proteomes" id="UP000323426"/>
    </source>
</evidence>
<name>A0A5M6DJT5_9BACT</name>
<accession>A0A5M6DJT5</accession>
<feature type="region of interest" description="Disordered" evidence="1">
    <location>
        <begin position="108"/>
        <end position="127"/>
    </location>
</feature>
<feature type="region of interest" description="Disordered" evidence="1">
    <location>
        <begin position="253"/>
        <end position="274"/>
    </location>
</feature>
<feature type="compositionally biased region" description="Polar residues" evidence="1">
    <location>
        <begin position="254"/>
        <end position="274"/>
    </location>
</feature>
<proteinExistence type="predicted"/>
<feature type="transmembrane region" description="Helical" evidence="2">
    <location>
        <begin position="55"/>
        <end position="76"/>
    </location>
</feature>
<evidence type="ECO:0000313" key="3">
    <source>
        <dbReference type="EMBL" id="KAA5546522.1"/>
    </source>
</evidence>
<organism evidence="3 4">
    <name type="scientific">Adhaeribacter rhizoryzae</name>
    <dbReference type="NCBI Taxonomy" id="2607907"/>
    <lineage>
        <taxon>Bacteria</taxon>
        <taxon>Pseudomonadati</taxon>
        <taxon>Bacteroidota</taxon>
        <taxon>Cytophagia</taxon>
        <taxon>Cytophagales</taxon>
        <taxon>Hymenobacteraceae</taxon>
        <taxon>Adhaeribacter</taxon>
    </lineage>
</organism>
<protein>
    <recommendedName>
        <fullName evidence="5">PorT family protein</fullName>
    </recommendedName>
</protein>
<reference evidence="3 4" key="1">
    <citation type="submission" date="2019-09" db="EMBL/GenBank/DDBJ databases">
        <title>Genome sequence and assembly of Adhaeribacter sp.</title>
        <authorList>
            <person name="Chhetri G."/>
        </authorList>
    </citation>
    <scope>NUCLEOTIDE SEQUENCE [LARGE SCALE GENOMIC DNA]</scope>
    <source>
        <strain evidence="3 4">DK36</strain>
    </source>
</reference>
<sequence>MSTENMPEDELDDLFRRAASGYHPEFDPDAWRAMEKKLDTQAGATTSATAAKTNWWRWGGLILFILFTGVGVWVGYNQLTQNKALNQNKEVTQTQQTQIAAQIEPQVLNNNPPEESRVTKNIPPKVLTGKTTSKNKVVLTPETGQAASLNNNSEVIARQSRKVALNKPLGNIADKPAKRNQISRFNIARKAILLAGKTEPGNIPAASKTNTPIAPETKEATANSNIVVPATDSVANKIAATKIAETDKLVKPDSSLTATNPTNLTQNQSDSTKANKTRKLLALNRFSISVLAAPDLSTVGFANPGGISTNAGILLGYSLNSRWSLATGIVRARKIYDAKPDDYGNKGYWYNKHQPDDISAVCYVLDIPVNIGYNIWQGNIAVVAVNTGLSSYIMKDEEYTYKYLPYGGGNGYNSYYEVKNKNRHLFSIYNLSGYYGRRLAPGITAGVEPFVKVPLAGVGAGKIKLTSAGIFFSLSYRYPR</sequence>
<gene>
    <name evidence="3" type="ORF">F0145_11590</name>
</gene>
<dbReference type="EMBL" id="VWSF01000007">
    <property type="protein sequence ID" value="KAA5546522.1"/>
    <property type="molecule type" value="Genomic_DNA"/>
</dbReference>
<evidence type="ECO:0008006" key="5">
    <source>
        <dbReference type="Google" id="ProtNLM"/>
    </source>
</evidence>
<keyword evidence="4" id="KW-1185">Reference proteome</keyword>
<keyword evidence="2" id="KW-1133">Transmembrane helix</keyword>
<comment type="caution">
    <text evidence="3">The sequence shown here is derived from an EMBL/GenBank/DDBJ whole genome shotgun (WGS) entry which is preliminary data.</text>
</comment>
<evidence type="ECO:0000256" key="2">
    <source>
        <dbReference type="SAM" id="Phobius"/>
    </source>
</evidence>
<keyword evidence="2" id="KW-0472">Membrane</keyword>
<evidence type="ECO:0000256" key="1">
    <source>
        <dbReference type="SAM" id="MobiDB-lite"/>
    </source>
</evidence>
<keyword evidence="2" id="KW-0812">Transmembrane</keyword>
<dbReference type="Proteomes" id="UP000323426">
    <property type="component" value="Unassembled WGS sequence"/>
</dbReference>
<dbReference type="AlphaFoldDB" id="A0A5M6DJT5"/>
<dbReference type="RefSeq" id="WP_150088569.1">
    <property type="nucleotide sequence ID" value="NZ_VWSF01000007.1"/>
</dbReference>